<organism evidence="1 2">
    <name type="scientific">Populus trichocarpa</name>
    <name type="common">Western balsam poplar</name>
    <name type="synonym">Populus balsamifera subsp. trichocarpa</name>
    <dbReference type="NCBI Taxonomy" id="3694"/>
    <lineage>
        <taxon>Eukaryota</taxon>
        <taxon>Viridiplantae</taxon>
        <taxon>Streptophyta</taxon>
        <taxon>Embryophyta</taxon>
        <taxon>Tracheophyta</taxon>
        <taxon>Spermatophyta</taxon>
        <taxon>Magnoliopsida</taxon>
        <taxon>eudicotyledons</taxon>
        <taxon>Gunneridae</taxon>
        <taxon>Pentapetalae</taxon>
        <taxon>rosids</taxon>
        <taxon>fabids</taxon>
        <taxon>Malpighiales</taxon>
        <taxon>Salicaceae</taxon>
        <taxon>Saliceae</taxon>
        <taxon>Populus</taxon>
    </lineage>
</organism>
<comment type="caution">
    <text evidence="1">The sequence shown here is derived from an EMBL/GenBank/DDBJ whole genome shotgun (WGS) entry which is preliminary data.</text>
</comment>
<name>A0ACC0RHA9_POPTR</name>
<evidence type="ECO:0000313" key="2">
    <source>
        <dbReference type="Proteomes" id="UP000006729"/>
    </source>
</evidence>
<accession>A0ACC0RHA9</accession>
<proteinExistence type="predicted"/>
<dbReference type="Proteomes" id="UP000006729">
    <property type="component" value="Unassembled WGS sequence"/>
</dbReference>
<keyword evidence="2" id="KW-1185">Reference proteome</keyword>
<protein>
    <submittedName>
        <fullName evidence="1">Uncharacterized protein</fullName>
    </submittedName>
</protein>
<sequence>MLAALLDDFRLMFLWFGDNFKDNSPYRVLPSCPLLLCVFGFVLCFLCLFLLTLFFWVDFFGSLPPFLTVYNFSGFLAFFLALPPFFFFRCSSPFYKPSRLPPISPAFAGLLSSTNEIVGERRGPRLD</sequence>
<evidence type="ECO:0000313" key="1">
    <source>
        <dbReference type="EMBL" id="KAI9215656.1"/>
    </source>
</evidence>
<dbReference type="EMBL" id="MU628134">
    <property type="protein sequence ID" value="KAI9215656.1"/>
    <property type="molecule type" value="Genomic_DNA"/>
</dbReference>
<reference evidence="1 2" key="1">
    <citation type="journal article" date="2006" name="Science">
        <title>The genome of black cottonwood, Populus trichocarpa (Torr. &amp; Gray).</title>
        <authorList>
            <person name="Tuskan G.A."/>
            <person name="Difazio S."/>
            <person name="Jansson S."/>
            <person name="Bohlmann J."/>
            <person name="Grigoriev I."/>
            <person name="Hellsten U."/>
            <person name="Putnam N."/>
            <person name="Ralph S."/>
            <person name="Rombauts S."/>
            <person name="Salamov A."/>
            <person name="Schein J."/>
            <person name="Sterck L."/>
            <person name="Aerts A."/>
            <person name="Bhalerao R.R."/>
            <person name="Bhalerao R.P."/>
            <person name="Blaudez D."/>
            <person name="Boerjan W."/>
            <person name="Brun A."/>
            <person name="Brunner A."/>
            <person name="Busov V."/>
            <person name="Campbell M."/>
            <person name="Carlson J."/>
            <person name="Chalot M."/>
            <person name="Chapman J."/>
            <person name="Chen G.L."/>
            <person name="Cooper D."/>
            <person name="Coutinho P.M."/>
            <person name="Couturier J."/>
            <person name="Covert S."/>
            <person name="Cronk Q."/>
            <person name="Cunningham R."/>
            <person name="Davis J."/>
            <person name="Degroeve S."/>
            <person name="Dejardin A."/>
            <person name="Depamphilis C."/>
            <person name="Detter J."/>
            <person name="Dirks B."/>
            <person name="Dubchak I."/>
            <person name="Duplessis S."/>
            <person name="Ehlting J."/>
            <person name="Ellis B."/>
            <person name="Gendler K."/>
            <person name="Goodstein D."/>
            <person name="Gribskov M."/>
            <person name="Grimwood J."/>
            <person name="Groover A."/>
            <person name="Gunter L."/>
            <person name="Hamberger B."/>
            <person name="Heinze B."/>
            <person name="Helariutta Y."/>
            <person name="Henrissat B."/>
            <person name="Holligan D."/>
            <person name="Holt R."/>
            <person name="Huang W."/>
            <person name="Islam-Faridi N."/>
            <person name="Jones S."/>
            <person name="Jones-Rhoades M."/>
            <person name="Jorgensen R."/>
            <person name="Joshi C."/>
            <person name="Kangasjarvi J."/>
            <person name="Karlsson J."/>
            <person name="Kelleher C."/>
            <person name="Kirkpatrick R."/>
            <person name="Kirst M."/>
            <person name="Kohler A."/>
            <person name="Kalluri U."/>
            <person name="Larimer F."/>
            <person name="Leebens-Mack J."/>
            <person name="Leple J.C."/>
            <person name="Locascio P."/>
            <person name="Lou Y."/>
            <person name="Lucas S."/>
            <person name="Martin F."/>
            <person name="Montanini B."/>
            <person name="Napoli C."/>
            <person name="Nelson D.R."/>
            <person name="Nelson C."/>
            <person name="Nieminen K."/>
            <person name="Nilsson O."/>
            <person name="Pereda V."/>
            <person name="Peter G."/>
            <person name="Philippe R."/>
            <person name="Pilate G."/>
            <person name="Poliakov A."/>
            <person name="Razumovskaya J."/>
            <person name="Richardson P."/>
            <person name="Rinaldi C."/>
            <person name="Ritland K."/>
            <person name="Rouze P."/>
            <person name="Ryaboy D."/>
            <person name="Schmutz J."/>
            <person name="Schrader J."/>
            <person name="Segerman B."/>
            <person name="Shin H."/>
            <person name="Siddiqui A."/>
            <person name="Sterky F."/>
            <person name="Terry A."/>
            <person name="Tsai C.J."/>
            <person name="Uberbacher E."/>
            <person name="Unneberg P."/>
            <person name="Vahala J."/>
            <person name="Wall K."/>
            <person name="Wessler S."/>
            <person name="Yang G."/>
            <person name="Yin T."/>
            <person name="Douglas C."/>
            <person name="Marra M."/>
            <person name="Sandberg G."/>
            <person name="Van de Peer Y."/>
            <person name="Rokhsar D."/>
        </authorList>
    </citation>
    <scope>NUCLEOTIDE SEQUENCE [LARGE SCALE GENOMIC DNA]</scope>
    <source>
        <strain evidence="2">cv. Nisqually</strain>
    </source>
</reference>
<gene>
    <name evidence="1" type="ORF">POPTR_T002668v4</name>
</gene>